<evidence type="ECO:0000313" key="1">
    <source>
        <dbReference type="EMBL" id="KAF9603937.1"/>
    </source>
</evidence>
<accession>A0A835LT55</accession>
<organism evidence="1 2">
    <name type="scientific">Coptis chinensis</name>
    <dbReference type="NCBI Taxonomy" id="261450"/>
    <lineage>
        <taxon>Eukaryota</taxon>
        <taxon>Viridiplantae</taxon>
        <taxon>Streptophyta</taxon>
        <taxon>Embryophyta</taxon>
        <taxon>Tracheophyta</taxon>
        <taxon>Spermatophyta</taxon>
        <taxon>Magnoliopsida</taxon>
        <taxon>Ranunculales</taxon>
        <taxon>Ranunculaceae</taxon>
        <taxon>Coptidoideae</taxon>
        <taxon>Coptis</taxon>
    </lineage>
</organism>
<reference evidence="1 2" key="1">
    <citation type="submission" date="2020-10" db="EMBL/GenBank/DDBJ databases">
        <title>The Coptis chinensis genome and diversification of protoberbering-type alkaloids.</title>
        <authorList>
            <person name="Wang B."/>
            <person name="Shu S."/>
            <person name="Song C."/>
            <person name="Liu Y."/>
        </authorList>
    </citation>
    <scope>NUCLEOTIDE SEQUENCE [LARGE SCALE GENOMIC DNA]</scope>
    <source>
        <strain evidence="1">HL-2020</strain>
        <tissue evidence="1">Leaf</tissue>
    </source>
</reference>
<dbReference type="OrthoDB" id="19657at2759"/>
<evidence type="ECO:0000313" key="2">
    <source>
        <dbReference type="Proteomes" id="UP000631114"/>
    </source>
</evidence>
<feature type="non-terminal residue" evidence="1">
    <location>
        <position position="81"/>
    </location>
</feature>
<keyword evidence="2" id="KW-1185">Reference proteome</keyword>
<sequence>RLSYETILSSQTAKALLKSMKELPVLVVGGAEDGLVSLKSAQVMASKLVKFLNELRGPKIPQTKILVLAGKAKQRGSLLYR</sequence>
<dbReference type="Proteomes" id="UP000631114">
    <property type="component" value="Unassembled WGS sequence"/>
</dbReference>
<protein>
    <submittedName>
        <fullName evidence="1">Uncharacterized protein</fullName>
    </submittedName>
</protein>
<comment type="caution">
    <text evidence="1">The sequence shown here is derived from an EMBL/GenBank/DDBJ whole genome shotgun (WGS) entry which is preliminary data.</text>
</comment>
<proteinExistence type="predicted"/>
<name>A0A835LT55_9MAGN</name>
<gene>
    <name evidence="1" type="ORF">IFM89_039157</name>
</gene>
<dbReference type="EMBL" id="JADFTS010000006">
    <property type="protein sequence ID" value="KAF9603937.1"/>
    <property type="molecule type" value="Genomic_DNA"/>
</dbReference>
<dbReference type="AlphaFoldDB" id="A0A835LT55"/>